<dbReference type="InterPro" id="IPR004127">
    <property type="entry name" value="Prefoldin_subunit_alpha"/>
</dbReference>
<evidence type="ECO:0000256" key="1">
    <source>
        <dbReference type="ARBA" id="ARBA00004123"/>
    </source>
</evidence>
<accession>A4RQR5</accession>
<dbReference type="GO" id="GO:0006457">
    <property type="term" value="P:protein folding"/>
    <property type="evidence" value="ECO:0007669"/>
    <property type="project" value="UniProtKB-ARBA"/>
</dbReference>
<protein>
    <submittedName>
        <fullName evidence="6">Uncharacterized protein</fullName>
    </submittedName>
</protein>
<dbReference type="GO" id="GO:0003714">
    <property type="term" value="F:transcription corepressor activity"/>
    <property type="evidence" value="ECO:0007669"/>
    <property type="project" value="TreeGrafter"/>
</dbReference>
<dbReference type="RefSeq" id="XP_001415433.1">
    <property type="nucleotide sequence ID" value="XM_001415396.1"/>
</dbReference>
<evidence type="ECO:0000313" key="7">
    <source>
        <dbReference type="Proteomes" id="UP000001568"/>
    </source>
</evidence>
<dbReference type="HOGENOM" id="CLU_889625_0_0_1"/>
<feature type="region of interest" description="Disordered" evidence="5">
    <location>
        <begin position="259"/>
        <end position="296"/>
    </location>
</feature>
<comment type="subcellular location">
    <subcellularLocation>
        <location evidence="1">Nucleus</location>
    </subcellularLocation>
</comment>
<evidence type="ECO:0000256" key="2">
    <source>
        <dbReference type="ARBA" id="ARBA00023242"/>
    </source>
</evidence>
<dbReference type="GO" id="GO:0005634">
    <property type="term" value="C:nucleus"/>
    <property type="evidence" value="ECO:0007669"/>
    <property type="project" value="UniProtKB-SubCell"/>
</dbReference>
<dbReference type="SUPFAM" id="SSF46579">
    <property type="entry name" value="Prefoldin"/>
    <property type="match status" value="1"/>
</dbReference>
<gene>
    <name evidence="6" type="ORF">OSTLU_92092</name>
</gene>
<sequence>LCDTLREYDEQYASLQRLVLSLPEKPKHEIMIPCTKFAMFEGELDGEADVFVGIGGDLLIERTAKQASEIIGRRRDLLQAKMRDAEQNARAMESRIEAAAALRESGVGASALEEETVEDGRARIARRGDGSVEITEVYEADDEGMIASISTLAPSSESERVNANDARGDLDSFISRLEAMELNESGAQDVAASDDYIDIESDDESDVDVDGGEPPTIECPEDFVKYERWKAKRDAKDAELRAESDRVRRRAEEERLRIEEEMRRKHPPLKDTVIERIPGEGGASSSRDDANVDVTRKLSRYQMKKLGLAPDSR</sequence>
<dbReference type="InterPro" id="IPR009053">
    <property type="entry name" value="Prefoldin"/>
</dbReference>
<dbReference type="OMA" id="IECPEDF"/>
<dbReference type="InterPro" id="IPR052255">
    <property type="entry name" value="RNA_pol_II_subunit5-mediator"/>
</dbReference>
<dbReference type="GO" id="GO:0019212">
    <property type="term" value="F:phosphatase inhibitor activity"/>
    <property type="evidence" value="ECO:0007669"/>
    <property type="project" value="TreeGrafter"/>
</dbReference>
<dbReference type="AlphaFoldDB" id="A4RQR5"/>
<feature type="compositionally biased region" description="Basic and acidic residues" evidence="5">
    <location>
        <begin position="286"/>
        <end position="296"/>
    </location>
</feature>
<evidence type="ECO:0000256" key="3">
    <source>
        <dbReference type="ARBA" id="ARBA00038295"/>
    </source>
</evidence>
<organism evidence="6 7">
    <name type="scientific">Ostreococcus lucimarinus (strain CCE9901)</name>
    <dbReference type="NCBI Taxonomy" id="436017"/>
    <lineage>
        <taxon>Eukaryota</taxon>
        <taxon>Viridiplantae</taxon>
        <taxon>Chlorophyta</taxon>
        <taxon>Mamiellophyceae</taxon>
        <taxon>Mamiellales</taxon>
        <taxon>Bathycoccaceae</taxon>
        <taxon>Ostreococcus</taxon>
    </lineage>
</organism>
<reference evidence="6 7" key="1">
    <citation type="journal article" date="2007" name="Proc. Natl. Acad. Sci. U.S.A.">
        <title>The tiny eukaryote Ostreococcus provides genomic insights into the paradox of plankton speciation.</title>
        <authorList>
            <person name="Palenik B."/>
            <person name="Grimwood J."/>
            <person name="Aerts A."/>
            <person name="Rouze P."/>
            <person name="Salamov A."/>
            <person name="Putnam N."/>
            <person name="Dupont C."/>
            <person name="Jorgensen R."/>
            <person name="Derelle E."/>
            <person name="Rombauts S."/>
            <person name="Zhou K."/>
            <person name="Otillar R."/>
            <person name="Merchant S.S."/>
            <person name="Podell S."/>
            <person name="Gaasterland T."/>
            <person name="Napoli C."/>
            <person name="Gendler K."/>
            <person name="Manuell A."/>
            <person name="Tai V."/>
            <person name="Vallon O."/>
            <person name="Piganeau G."/>
            <person name="Jancek S."/>
            <person name="Heijde M."/>
            <person name="Jabbari K."/>
            <person name="Bowler C."/>
            <person name="Lohr M."/>
            <person name="Robbens S."/>
            <person name="Werner G."/>
            <person name="Dubchak I."/>
            <person name="Pazour G.J."/>
            <person name="Ren Q."/>
            <person name="Paulsen I."/>
            <person name="Delwiche C."/>
            <person name="Schmutz J."/>
            <person name="Rokhsar D."/>
            <person name="Van de Peer Y."/>
            <person name="Moreau H."/>
            <person name="Grigoriev I.V."/>
        </authorList>
    </citation>
    <scope>NUCLEOTIDE SEQUENCE [LARGE SCALE GENOMIC DNA]</scope>
    <source>
        <strain evidence="6 7">CCE9901</strain>
    </source>
</reference>
<dbReference type="PANTHER" id="PTHR15111:SF0">
    <property type="entry name" value="UNCONVENTIONAL PREFOLDIN RPB5 INTERACTOR 1"/>
    <property type="match status" value="1"/>
</dbReference>
<name>A4RQR5_OSTLU</name>
<dbReference type="GO" id="GO:0000122">
    <property type="term" value="P:negative regulation of transcription by RNA polymerase II"/>
    <property type="evidence" value="ECO:0007669"/>
    <property type="project" value="TreeGrafter"/>
</dbReference>
<dbReference type="GO" id="GO:0003682">
    <property type="term" value="F:chromatin binding"/>
    <property type="evidence" value="ECO:0007669"/>
    <property type="project" value="TreeGrafter"/>
</dbReference>
<dbReference type="eggNOG" id="ENOG502SYCB">
    <property type="taxonomic scope" value="Eukaryota"/>
</dbReference>
<keyword evidence="7" id="KW-1185">Reference proteome</keyword>
<feature type="non-terminal residue" evidence="6">
    <location>
        <position position="1"/>
    </location>
</feature>
<feature type="region of interest" description="Disordered" evidence="5">
    <location>
        <begin position="234"/>
        <end position="253"/>
    </location>
</feature>
<dbReference type="STRING" id="436017.A4RQR5"/>
<comment type="similarity">
    <text evidence="3">Belongs to the RNA polymerase II subunit 5-mediating protein family.</text>
</comment>
<dbReference type="KEGG" id="olu:OSTLU_92092"/>
<proteinExistence type="inferred from homology"/>
<dbReference type="Gene3D" id="1.10.287.370">
    <property type="match status" value="1"/>
</dbReference>
<evidence type="ECO:0000313" key="6">
    <source>
        <dbReference type="EMBL" id="ABO93725.1"/>
    </source>
</evidence>
<dbReference type="GeneID" id="4999785"/>
<dbReference type="Pfam" id="PF02996">
    <property type="entry name" value="Prefoldin"/>
    <property type="match status" value="1"/>
</dbReference>
<evidence type="ECO:0000256" key="5">
    <source>
        <dbReference type="SAM" id="MobiDB-lite"/>
    </source>
</evidence>
<keyword evidence="2" id="KW-0539">Nucleus</keyword>
<feature type="coiled-coil region" evidence="4">
    <location>
        <begin position="75"/>
        <end position="102"/>
    </location>
</feature>
<dbReference type="PANTHER" id="PTHR15111">
    <property type="entry name" value="RNA POLYMERASE II SUBUNIT 5-MEDIATING PROTEIN NNX3"/>
    <property type="match status" value="1"/>
</dbReference>
<dbReference type="GO" id="GO:0009409">
    <property type="term" value="P:response to cold"/>
    <property type="evidence" value="ECO:0007669"/>
    <property type="project" value="UniProtKB-ARBA"/>
</dbReference>
<feature type="compositionally biased region" description="Basic and acidic residues" evidence="5">
    <location>
        <begin position="259"/>
        <end position="278"/>
    </location>
</feature>
<keyword evidence="4" id="KW-0175">Coiled coil</keyword>
<evidence type="ECO:0000256" key="4">
    <source>
        <dbReference type="SAM" id="Coils"/>
    </source>
</evidence>
<dbReference type="CDD" id="cd23159">
    <property type="entry name" value="Prefoldin_URI1"/>
    <property type="match status" value="1"/>
</dbReference>
<dbReference type="EMBL" id="CP000581">
    <property type="protein sequence ID" value="ABO93725.1"/>
    <property type="molecule type" value="Genomic_DNA"/>
</dbReference>
<dbReference type="OrthoDB" id="21413at2759"/>
<dbReference type="Proteomes" id="UP000001568">
    <property type="component" value="Chromosome 1"/>
</dbReference>